<accession>A0A6J5NLI5</accession>
<feature type="compositionally biased region" description="Basic residues" evidence="1">
    <location>
        <begin position="147"/>
        <end position="166"/>
    </location>
</feature>
<feature type="compositionally biased region" description="Basic and acidic residues" evidence="1">
    <location>
        <begin position="134"/>
        <end position="146"/>
    </location>
</feature>
<sequence length="177" mass="19806">MTAADRQMLLFTDLPIPTAPTASPSRRRVLAAVAAAFLGEQLAFRFTLRELERDDQPEPGPVHRLVKAADAEPLKVIPVASIFGLADTFKALKRGRFGARAQPRDTPAPAVGEPAPYRVERSYADGVHRVIRQRPEETAEWQEKERARRAKQRPPKPTRKAKTRSKKLLELIGEPDD</sequence>
<evidence type="ECO:0000313" key="2">
    <source>
        <dbReference type="EMBL" id="CAB4159787.1"/>
    </source>
</evidence>
<proteinExistence type="predicted"/>
<gene>
    <name evidence="2" type="ORF">UFOVP726_16</name>
</gene>
<name>A0A6J5NLI5_9CAUD</name>
<reference evidence="2" key="1">
    <citation type="submission" date="2020-04" db="EMBL/GenBank/DDBJ databases">
        <authorList>
            <person name="Chiriac C."/>
            <person name="Salcher M."/>
            <person name="Ghai R."/>
            <person name="Kavagutti S V."/>
        </authorList>
    </citation>
    <scope>NUCLEOTIDE SEQUENCE</scope>
</reference>
<dbReference type="EMBL" id="LR796695">
    <property type="protein sequence ID" value="CAB4159787.1"/>
    <property type="molecule type" value="Genomic_DNA"/>
</dbReference>
<feature type="region of interest" description="Disordered" evidence="1">
    <location>
        <begin position="134"/>
        <end position="177"/>
    </location>
</feature>
<evidence type="ECO:0000256" key="1">
    <source>
        <dbReference type="SAM" id="MobiDB-lite"/>
    </source>
</evidence>
<organism evidence="2">
    <name type="scientific">uncultured Caudovirales phage</name>
    <dbReference type="NCBI Taxonomy" id="2100421"/>
    <lineage>
        <taxon>Viruses</taxon>
        <taxon>Duplodnaviria</taxon>
        <taxon>Heunggongvirae</taxon>
        <taxon>Uroviricota</taxon>
        <taxon>Caudoviricetes</taxon>
        <taxon>Peduoviridae</taxon>
        <taxon>Maltschvirus</taxon>
        <taxon>Maltschvirus maltsch</taxon>
    </lineage>
</organism>
<protein>
    <submittedName>
        <fullName evidence="2">Uncharacterized protein</fullName>
    </submittedName>
</protein>